<evidence type="ECO:0000256" key="3">
    <source>
        <dbReference type="ARBA" id="ARBA00022695"/>
    </source>
</evidence>
<gene>
    <name evidence="8" type="ORF">ACFL27_06095</name>
</gene>
<dbReference type="InterPro" id="IPR004013">
    <property type="entry name" value="PHP_dom"/>
</dbReference>
<dbReference type="SMART" id="SM00481">
    <property type="entry name" value="POLIIIAc"/>
    <property type="match status" value="1"/>
</dbReference>
<dbReference type="PANTHER" id="PTHR32294">
    <property type="entry name" value="DNA POLYMERASE III SUBUNIT ALPHA"/>
    <property type="match status" value="1"/>
</dbReference>
<dbReference type="EMBL" id="JBHPBY010000058">
    <property type="protein sequence ID" value="MFC1849762.1"/>
    <property type="molecule type" value="Genomic_DNA"/>
</dbReference>
<dbReference type="Pfam" id="PF14579">
    <property type="entry name" value="HHH_6"/>
    <property type="match status" value="1"/>
</dbReference>
<keyword evidence="5" id="KW-0239">DNA-directed DNA polymerase</keyword>
<dbReference type="Pfam" id="PF07733">
    <property type="entry name" value="DNA_pol3_alpha"/>
    <property type="match status" value="1"/>
</dbReference>
<protein>
    <recommendedName>
        <fullName evidence="1">DNA-directed DNA polymerase</fullName>
        <ecNumber evidence="1">2.7.7.7</ecNumber>
    </recommendedName>
</protein>
<organism evidence="8 9">
    <name type="scientific">candidate division CSSED10-310 bacterium</name>
    <dbReference type="NCBI Taxonomy" id="2855610"/>
    <lineage>
        <taxon>Bacteria</taxon>
        <taxon>Bacteria division CSSED10-310</taxon>
    </lineage>
</organism>
<evidence type="ECO:0000256" key="2">
    <source>
        <dbReference type="ARBA" id="ARBA00022679"/>
    </source>
</evidence>
<feature type="domain" description="Polymerase/histidinol phosphatase N-terminal" evidence="7">
    <location>
        <begin position="4"/>
        <end position="71"/>
    </location>
</feature>
<comment type="caution">
    <text evidence="8">The sequence shown here is derived from an EMBL/GenBank/DDBJ whole genome shotgun (WGS) entry which is preliminary data.</text>
</comment>
<keyword evidence="4" id="KW-0235">DNA replication</keyword>
<dbReference type="CDD" id="cd04485">
    <property type="entry name" value="DnaE_OBF"/>
    <property type="match status" value="1"/>
</dbReference>
<proteinExistence type="predicted"/>
<keyword evidence="2 8" id="KW-0808">Transferase</keyword>
<dbReference type="SUPFAM" id="SSF89550">
    <property type="entry name" value="PHP domain-like"/>
    <property type="match status" value="1"/>
</dbReference>
<dbReference type="Gene3D" id="3.20.20.140">
    <property type="entry name" value="Metal-dependent hydrolases"/>
    <property type="match status" value="1"/>
</dbReference>
<dbReference type="InterPro" id="IPR011708">
    <property type="entry name" value="DNA_pol3_alpha_NTPase_dom"/>
</dbReference>
<name>A0ABV6YU78_UNCC1</name>
<dbReference type="Proteomes" id="UP001594351">
    <property type="component" value="Unassembled WGS sequence"/>
</dbReference>
<sequence length="1037" mass="117423">MGFVHLHCHSCYSLLEGADWPAKLVEAAKASGMDSLAITDTNGLYGAVPFYKAAREANIKPIFGVELVAASESAERVVVLARDRQGYAELCRLITARQLEGEEFDLGAAVSRSLVEQGDHIFVLCSHEVLLSHFLRAGRKDCLYVDLAPYAEWQQSASLRRLRAIIRQHRLPLVATNDVHFRAPEGYRIHRVLSAIRHNTTVKSLLPDEVVGASAWLKKPQEMARSFSGFPVTALTNTARIAEQCQVEFEMGRSIFPKFPLPMGETAFSYLWKLCFRGAVDRYQPLTHEVIDRLTRELEVIDQQGFAEYFLIVWDIARYAREQGIPSVGRGSAANSIVSYVLQITHVDPIALDLFFERFLNPERNSCPDIDLDFCWRRRDQVLEYVYNRYGRDRVAMISTHSTLKARAAVREIAKTLGVPEKEISAFTEHFPHFASQRIEHYVKVLPELRQLPIDREPFASVIQIAKRIDGFPRHLSIHCGGIVVCPFPLTEIVPLQRSAKGFVITQYDMYPIEELGLLKIDLLGQRGLSVIADSAAFVERNYGLKLDLTDKVVQKDPPTVRAIREGRTMGCFYIESPGMRGLLRKLKVETFEELTAASSVIRPGVSESGMMKQYIDRSNGLEPVVYLHPKMEQLLGRTFGVMIYQEDVIKVAHGIAGLSFGEADLLRRAMSGKGRSREAMKDLEKQFLHQALQKKVAEKVAREIWRQIASFAGYAFCKAHSASFAQISFQSAYMKVHHPAEFMAAVLSNQGGFYHTSAYLEEARRLGLKIKLPDINKSLKEYTGIHRFIRVGLMQIRSLKETTIQKILRERKKGLFVSLEDFCRRLSFEAEETRNLIKGGAFDCFEIPRTELLWRLEVIEARRKQNLQLKKKIKPAGAKNGTLFDDQLSAHPPVIVPRMPLLPSSEKLRMERQALDLMASVHPLELFQKQLAGLSLVPARRLSENVGRTVNLVGWLVTTRRVRTKSNEYMRFVTMEDTTGTYELILFPKAYQKNGHVLTSRGPYLIHGRVEEDNGHHVVNGVEIHPLAGPGDPFQT</sequence>
<comment type="catalytic activity">
    <reaction evidence="6">
        <text>DNA(n) + a 2'-deoxyribonucleoside 5'-triphosphate = DNA(n+1) + diphosphate</text>
        <dbReference type="Rhea" id="RHEA:22508"/>
        <dbReference type="Rhea" id="RHEA-COMP:17339"/>
        <dbReference type="Rhea" id="RHEA-COMP:17340"/>
        <dbReference type="ChEBI" id="CHEBI:33019"/>
        <dbReference type="ChEBI" id="CHEBI:61560"/>
        <dbReference type="ChEBI" id="CHEBI:173112"/>
        <dbReference type="EC" id="2.7.7.7"/>
    </reaction>
</comment>
<evidence type="ECO:0000256" key="6">
    <source>
        <dbReference type="ARBA" id="ARBA00049244"/>
    </source>
</evidence>
<keyword evidence="9" id="KW-1185">Reference proteome</keyword>
<accession>A0ABV6YU78</accession>
<dbReference type="NCBIfam" id="TIGR00594">
    <property type="entry name" value="polc"/>
    <property type="match status" value="1"/>
</dbReference>
<dbReference type="Pfam" id="PF17657">
    <property type="entry name" value="DNA_pol3_finger"/>
    <property type="match status" value="1"/>
</dbReference>
<evidence type="ECO:0000313" key="8">
    <source>
        <dbReference type="EMBL" id="MFC1849762.1"/>
    </source>
</evidence>
<dbReference type="Gene3D" id="1.10.150.870">
    <property type="match status" value="1"/>
</dbReference>
<dbReference type="Gene3D" id="1.10.10.1600">
    <property type="entry name" value="Bacterial DNA polymerase III alpha subunit, thumb domain"/>
    <property type="match status" value="1"/>
</dbReference>
<evidence type="ECO:0000259" key="7">
    <source>
        <dbReference type="SMART" id="SM00481"/>
    </source>
</evidence>
<keyword evidence="3 8" id="KW-0548">Nucleotidyltransferase</keyword>
<dbReference type="EC" id="2.7.7.7" evidence="1"/>
<evidence type="ECO:0000256" key="4">
    <source>
        <dbReference type="ARBA" id="ARBA00022705"/>
    </source>
</evidence>
<evidence type="ECO:0000256" key="1">
    <source>
        <dbReference type="ARBA" id="ARBA00012417"/>
    </source>
</evidence>
<dbReference type="InterPro" id="IPR016195">
    <property type="entry name" value="Pol/histidinol_Pase-like"/>
</dbReference>
<dbReference type="InterPro" id="IPR040982">
    <property type="entry name" value="DNA_pol3_finger"/>
</dbReference>
<dbReference type="InterPro" id="IPR041931">
    <property type="entry name" value="DNA_pol3_alpha_thumb_dom"/>
</dbReference>
<dbReference type="Pfam" id="PF02811">
    <property type="entry name" value="PHP"/>
    <property type="match status" value="1"/>
</dbReference>
<dbReference type="GO" id="GO:0003887">
    <property type="term" value="F:DNA-directed DNA polymerase activity"/>
    <property type="evidence" value="ECO:0007669"/>
    <property type="project" value="UniProtKB-EC"/>
</dbReference>
<reference evidence="8 9" key="1">
    <citation type="submission" date="2024-09" db="EMBL/GenBank/DDBJ databases">
        <title>Laminarin stimulates single cell rates of sulfate reduction while oxygen inhibits transcriptomic activity in coastal marine sediment.</title>
        <authorList>
            <person name="Lindsay M."/>
            <person name="Orcutt B."/>
            <person name="Emerson D."/>
            <person name="Stepanauskas R."/>
            <person name="D'Angelo T."/>
        </authorList>
    </citation>
    <scope>NUCLEOTIDE SEQUENCE [LARGE SCALE GENOMIC DNA]</scope>
    <source>
        <strain evidence="8">SAG AM-311-K15</strain>
    </source>
</reference>
<evidence type="ECO:0000313" key="9">
    <source>
        <dbReference type="Proteomes" id="UP001594351"/>
    </source>
</evidence>
<dbReference type="InterPro" id="IPR029460">
    <property type="entry name" value="DNAPol_HHH"/>
</dbReference>
<dbReference type="InterPro" id="IPR004805">
    <property type="entry name" value="DnaE2/DnaE/PolC"/>
</dbReference>
<evidence type="ECO:0000256" key="5">
    <source>
        <dbReference type="ARBA" id="ARBA00022932"/>
    </source>
</evidence>
<dbReference type="InterPro" id="IPR003141">
    <property type="entry name" value="Pol/His_phosphatase_N"/>
</dbReference>